<accession>A0AB36CP70</accession>
<evidence type="ECO:0000313" key="2">
    <source>
        <dbReference type="Proteomes" id="UP000544551"/>
    </source>
</evidence>
<dbReference type="Pfam" id="PF05534">
    <property type="entry name" value="HicB"/>
    <property type="match status" value="1"/>
</dbReference>
<dbReference type="SUPFAM" id="SSF143100">
    <property type="entry name" value="TTHA1013/TTHA0281-like"/>
    <property type="match status" value="1"/>
</dbReference>
<dbReference type="InterPro" id="IPR008651">
    <property type="entry name" value="Uncharacterised_HicB"/>
</dbReference>
<gene>
    <name evidence="1" type="ORF">HF853_10875</name>
</gene>
<reference evidence="1 2" key="1">
    <citation type="submission" date="2020-04" db="EMBL/GenBank/DDBJ databases">
        <authorList>
            <person name="Hitch T.C.A."/>
            <person name="Wylensek D."/>
            <person name="Clavel T."/>
        </authorList>
    </citation>
    <scope>NUCLEOTIDE SEQUENCE [LARGE SCALE GENOMIC DNA]</scope>
    <source>
        <strain evidence="1 2">BL-383-APC-3D</strain>
    </source>
</reference>
<sequence length="108" mass="11839">MDVNKYTYQVSWSEPDQEYVAIVLEFPSLSWLAPERSEAEAGLVSLVAEVIEDMSESGEEIPVPLGIRTYSGKFNVRTSPSLHRALAIKAKAEGVSLNTLINQKLASA</sequence>
<comment type="caution">
    <text evidence="1">The sequence shown here is derived from an EMBL/GenBank/DDBJ whole genome shotgun (WGS) entry which is preliminary data.</text>
</comment>
<protein>
    <submittedName>
        <fullName evidence="1">Type II toxin-antitoxin system HicB family antitoxin</fullName>
    </submittedName>
</protein>
<dbReference type="RefSeq" id="WP_105325260.1">
    <property type="nucleotide sequence ID" value="NZ_CAJUDP010000005.1"/>
</dbReference>
<dbReference type="InterPro" id="IPR035069">
    <property type="entry name" value="TTHA1013/TTHA0281-like"/>
</dbReference>
<dbReference type="Proteomes" id="UP000544551">
    <property type="component" value="Unassembled WGS sequence"/>
</dbReference>
<evidence type="ECO:0000313" key="1">
    <source>
        <dbReference type="EMBL" id="NME90166.1"/>
    </source>
</evidence>
<proteinExistence type="predicted"/>
<dbReference type="AlphaFoldDB" id="A0AB36CP70"/>
<dbReference type="InterPro" id="IPR010985">
    <property type="entry name" value="Ribbon_hlx_hlx"/>
</dbReference>
<dbReference type="EMBL" id="JABAFZ010000009">
    <property type="protein sequence ID" value="NME90166.1"/>
    <property type="molecule type" value="Genomic_DNA"/>
</dbReference>
<name>A0AB36CP70_9CORY</name>
<dbReference type="SUPFAM" id="SSF47598">
    <property type="entry name" value="Ribbon-helix-helix"/>
    <property type="match status" value="1"/>
</dbReference>
<organism evidence="1 2">
    <name type="scientific">Corynebacterium stationis</name>
    <dbReference type="NCBI Taxonomy" id="1705"/>
    <lineage>
        <taxon>Bacteria</taxon>
        <taxon>Bacillati</taxon>
        <taxon>Actinomycetota</taxon>
        <taxon>Actinomycetes</taxon>
        <taxon>Mycobacteriales</taxon>
        <taxon>Corynebacteriaceae</taxon>
        <taxon>Corynebacterium</taxon>
    </lineage>
</organism>
<dbReference type="GO" id="GO:0006355">
    <property type="term" value="P:regulation of DNA-templated transcription"/>
    <property type="evidence" value="ECO:0007669"/>
    <property type="project" value="InterPro"/>
</dbReference>